<evidence type="ECO:0000313" key="1">
    <source>
        <dbReference type="EMBL" id="GJT61694.1"/>
    </source>
</evidence>
<dbReference type="EMBL" id="BQNB010017311">
    <property type="protein sequence ID" value="GJT61694.1"/>
    <property type="molecule type" value="Genomic_DNA"/>
</dbReference>
<dbReference type="Proteomes" id="UP001151760">
    <property type="component" value="Unassembled WGS sequence"/>
</dbReference>
<organism evidence="1 2">
    <name type="scientific">Tanacetum coccineum</name>
    <dbReference type="NCBI Taxonomy" id="301880"/>
    <lineage>
        <taxon>Eukaryota</taxon>
        <taxon>Viridiplantae</taxon>
        <taxon>Streptophyta</taxon>
        <taxon>Embryophyta</taxon>
        <taxon>Tracheophyta</taxon>
        <taxon>Spermatophyta</taxon>
        <taxon>Magnoliopsida</taxon>
        <taxon>eudicotyledons</taxon>
        <taxon>Gunneridae</taxon>
        <taxon>Pentapetalae</taxon>
        <taxon>asterids</taxon>
        <taxon>campanulids</taxon>
        <taxon>Asterales</taxon>
        <taxon>Asteraceae</taxon>
        <taxon>Asteroideae</taxon>
        <taxon>Anthemideae</taxon>
        <taxon>Anthemidinae</taxon>
        <taxon>Tanacetum</taxon>
    </lineage>
</organism>
<name>A0ABQ5FEV3_9ASTR</name>
<evidence type="ECO:0000313" key="2">
    <source>
        <dbReference type="Proteomes" id="UP001151760"/>
    </source>
</evidence>
<reference evidence="1" key="2">
    <citation type="submission" date="2022-01" db="EMBL/GenBank/DDBJ databases">
        <authorList>
            <person name="Yamashiro T."/>
            <person name="Shiraishi A."/>
            <person name="Satake H."/>
            <person name="Nakayama K."/>
        </authorList>
    </citation>
    <scope>NUCLEOTIDE SEQUENCE</scope>
</reference>
<accession>A0ABQ5FEV3</accession>
<keyword evidence="2" id="KW-1185">Reference proteome</keyword>
<gene>
    <name evidence="1" type="ORF">Tco_1005227</name>
</gene>
<protein>
    <submittedName>
        <fullName evidence="1">Uncharacterized protein</fullName>
    </submittedName>
</protein>
<sequence>MYTYTFGGLIRNNLFAFRDTLRESLTIEGVLATQNSRELKKRTENGLYVRGRSDHYSGSSQFKSRGGTGVHRVQDKKCAWFKVKLEGAQGDYEADVFQVNNDDDAVAQRQLEDKQLEETTNTD</sequence>
<proteinExistence type="predicted"/>
<comment type="caution">
    <text evidence="1">The sequence shown here is derived from an EMBL/GenBank/DDBJ whole genome shotgun (WGS) entry which is preliminary data.</text>
</comment>
<reference evidence="1" key="1">
    <citation type="journal article" date="2022" name="Int. J. Mol. Sci.">
        <title>Draft Genome of Tanacetum Coccineum: Genomic Comparison of Closely Related Tanacetum-Family Plants.</title>
        <authorList>
            <person name="Yamashiro T."/>
            <person name="Shiraishi A."/>
            <person name="Nakayama K."/>
            <person name="Satake H."/>
        </authorList>
    </citation>
    <scope>NUCLEOTIDE SEQUENCE</scope>
</reference>